<sequence>MSSTSDRILRIGIIGCGEISQVAHIPNMNFLSHKFQTTYLCDISKQALAHCTTRVQGGTPKTTTNPEELCSSPDVDVVLIANADAYHVEHGILALKNDKFCLIEKPAATCFRDIDRLIEAEKTSKGKVFVGTMRRYASAFIDAVAEVGGMEKIQYARVRDIIGPNSTFVEQNGTFPQKFNDFTEEDGQDRSRREADIFEQALVKDLGTHDLSAMREILGMPKSVAGAVLTLPGIFSVLFQYDDFPVTYESGLSGVPQFDAHIEVYSANKIVRVNFDSPYVKGLPVIMTIREKIGEGGFQERIIRKTYEDPYTLEMLDLYDCVVGGKVPKTSVADARKDVELFEMILRAGAERFKS</sequence>
<dbReference type="FunFam" id="3.40.50.720:FF:000911">
    <property type="entry name" value="Chromosome 8, whole genome shotgun sequence"/>
    <property type="match status" value="1"/>
</dbReference>
<dbReference type="GO" id="GO:0005737">
    <property type="term" value="C:cytoplasm"/>
    <property type="evidence" value="ECO:0007669"/>
    <property type="project" value="TreeGrafter"/>
</dbReference>
<dbReference type="AlphaFoldDB" id="A0A8H5YXW4"/>
<dbReference type="SUPFAM" id="SSF55347">
    <property type="entry name" value="Glyceraldehyde-3-phosphate dehydrogenase-like, C-terminal domain"/>
    <property type="match status" value="1"/>
</dbReference>
<name>A0A8H5YXW4_9HYPO</name>
<organism evidence="2 3">
    <name type="scientific">Fusarium globosum</name>
    <dbReference type="NCBI Taxonomy" id="78864"/>
    <lineage>
        <taxon>Eukaryota</taxon>
        <taxon>Fungi</taxon>
        <taxon>Dikarya</taxon>
        <taxon>Ascomycota</taxon>
        <taxon>Pezizomycotina</taxon>
        <taxon>Sordariomycetes</taxon>
        <taxon>Hypocreomycetidae</taxon>
        <taxon>Hypocreales</taxon>
        <taxon>Nectriaceae</taxon>
        <taxon>Fusarium</taxon>
        <taxon>Fusarium fujikuroi species complex</taxon>
    </lineage>
</organism>
<dbReference type="PANTHER" id="PTHR42840:SF7">
    <property type="entry name" value="BINDING ROSSMANN FOLD OXIDOREDUCTASE, PUTATIVE (AFU_ORTHOLOGUE AFUA_4G10190)-RELATED"/>
    <property type="match status" value="1"/>
</dbReference>
<dbReference type="GO" id="GO:0006740">
    <property type="term" value="P:NADPH regeneration"/>
    <property type="evidence" value="ECO:0007669"/>
    <property type="project" value="TreeGrafter"/>
</dbReference>
<accession>A0A8H5YXW4</accession>
<proteinExistence type="predicted"/>
<dbReference type="Gene3D" id="3.30.360.10">
    <property type="entry name" value="Dihydrodipicolinate Reductase, domain 2"/>
    <property type="match status" value="1"/>
</dbReference>
<dbReference type="Pfam" id="PF01408">
    <property type="entry name" value="GFO_IDH_MocA"/>
    <property type="match status" value="1"/>
</dbReference>
<dbReference type="GO" id="GO:0016491">
    <property type="term" value="F:oxidoreductase activity"/>
    <property type="evidence" value="ECO:0007669"/>
    <property type="project" value="TreeGrafter"/>
</dbReference>
<dbReference type="InterPro" id="IPR036291">
    <property type="entry name" value="NAD(P)-bd_dom_sf"/>
</dbReference>
<keyword evidence="3" id="KW-1185">Reference proteome</keyword>
<dbReference type="SUPFAM" id="SSF51735">
    <property type="entry name" value="NAD(P)-binding Rossmann-fold domains"/>
    <property type="match status" value="1"/>
</dbReference>
<dbReference type="Gene3D" id="3.40.50.720">
    <property type="entry name" value="NAD(P)-binding Rossmann-like Domain"/>
    <property type="match status" value="1"/>
</dbReference>
<reference evidence="2 3" key="1">
    <citation type="submission" date="2020-05" db="EMBL/GenBank/DDBJ databases">
        <title>Identification and distribution of gene clusters putatively required for synthesis of sphingolipid metabolism inhibitors in phylogenetically diverse species of the filamentous fungus Fusarium.</title>
        <authorList>
            <person name="Kim H.-S."/>
            <person name="Busman M."/>
            <person name="Brown D.W."/>
            <person name="Divon H."/>
            <person name="Uhlig S."/>
            <person name="Proctor R.H."/>
        </authorList>
    </citation>
    <scope>NUCLEOTIDE SEQUENCE [LARGE SCALE GENOMIC DNA]</scope>
    <source>
        <strain evidence="2 3">NRRL 26131</strain>
    </source>
</reference>
<dbReference type="EMBL" id="JAAQPF010000018">
    <property type="protein sequence ID" value="KAF5720547.1"/>
    <property type="molecule type" value="Genomic_DNA"/>
</dbReference>
<evidence type="ECO:0000313" key="2">
    <source>
        <dbReference type="EMBL" id="KAF5720547.1"/>
    </source>
</evidence>
<feature type="domain" description="Gfo/Idh/MocA-like oxidoreductase N-terminal" evidence="1">
    <location>
        <begin position="9"/>
        <end position="131"/>
    </location>
</feature>
<dbReference type="GO" id="GO:0000166">
    <property type="term" value="F:nucleotide binding"/>
    <property type="evidence" value="ECO:0007669"/>
    <property type="project" value="InterPro"/>
</dbReference>
<dbReference type="InterPro" id="IPR000683">
    <property type="entry name" value="Gfo/Idh/MocA-like_OxRdtase_N"/>
</dbReference>
<gene>
    <name evidence="2" type="ORF">FGLOB1_655</name>
</gene>
<dbReference type="Proteomes" id="UP000532311">
    <property type="component" value="Unassembled WGS sequence"/>
</dbReference>
<dbReference type="PANTHER" id="PTHR42840">
    <property type="entry name" value="NAD(P)-BINDING ROSSMANN-FOLD SUPERFAMILY PROTEIN-RELATED"/>
    <property type="match status" value="1"/>
</dbReference>
<comment type="caution">
    <text evidence="2">The sequence shown here is derived from an EMBL/GenBank/DDBJ whole genome shotgun (WGS) entry which is preliminary data.</text>
</comment>
<protein>
    <submittedName>
        <fullName evidence="2">Myo-inositol 2-dehydrogenase</fullName>
    </submittedName>
</protein>
<evidence type="ECO:0000259" key="1">
    <source>
        <dbReference type="Pfam" id="PF01408"/>
    </source>
</evidence>
<evidence type="ECO:0000313" key="3">
    <source>
        <dbReference type="Proteomes" id="UP000532311"/>
    </source>
</evidence>